<name>A0A2P9ASE9_9HYPH</name>
<evidence type="ECO:0000313" key="1">
    <source>
        <dbReference type="EMBL" id="SJM34043.1"/>
    </source>
</evidence>
<evidence type="ECO:0000313" key="2">
    <source>
        <dbReference type="Proteomes" id="UP000245698"/>
    </source>
</evidence>
<dbReference type="AlphaFoldDB" id="A0A2P9ASE9"/>
<organism evidence="1 2">
    <name type="scientific">Mesorhizobium delmotii</name>
    <dbReference type="NCBI Taxonomy" id="1631247"/>
    <lineage>
        <taxon>Bacteria</taxon>
        <taxon>Pseudomonadati</taxon>
        <taxon>Pseudomonadota</taxon>
        <taxon>Alphaproteobacteria</taxon>
        <taxon>Hyphomicrobiales</taxon>
        <taxon>Phyllobacteriaceae</taxon>
        <taxon>Mesorhizobium</taxon>
    </lineage>
</organism>
<gene>
    <name evidence="1" type="ORF">BQ8482_380226</name>
</gene>
<proteinExistence type="predicted"/>
<dbReference type="RefSeq" id="WP_244603013.1">
    <property type="nucleotide sequence ID" value="NZ_FUIG01000046.1"/>
</dbReference>
<keyword evidence="2" id="KW-1185">Reference proteome</keyword>
<dbReference type="EMBL" id="FUIG01000046">
    <property type="protein sequence ID" value="SJM34043.1"/>
    <property type="molecule type" value="Genomic_DNA"/>
</dbReference>
<sequence length="113" mass="13079">MSSYLGVMPDTGGRRKRGSEWKLSNAHEAGQLVRVQCGLCNVKRWYQPSDLREILGDIEAELVGSKMSCERCGKNDFMHAETQNPTARERESIQVRQLAEIRMVRRIIWRDEK</sequence>
<accession>A0A2P9ASE9</accession>
<dbReference type="Proteomes" id="UP000245698">
    <property type="component" value="Unassembled WGS sequence"/>
</dbReference>
<protein>
    <submittedName>
        <fullName evidence="1">Uncharacterized protein</fullName>
    </submittedName>
</protein>
<reference evidence="2" key="1">
    <citation type="submission" date="2016-12" db="EMBL/GenBank/DDBJ databases">
        <authorList>
            <person name="Brunel B."/>
        </authorList>
    </citation>
    <scope>NUCLEOTIDE SEQUENCE [LARGE SCALE GENOMIC DNA]</scope>
</reference>